<keyword evidence="13" id="KW-0479">Metal-binding</keyword>
<dbReference type="Gene3D" id="3.90.470.20">
    <property type="entry name" value="4'-phosphopantetheinyl transferase domain"/>
    <property type="match status" value="1"/>
</dbReference>
<dbReference type="GO" id="GO:0009366">
    <property type="term" value="C:enterobactin synthetase complex"/>
    <property type="evidence" value="ECO:0007669"/>
    <property type="project" value="InterPro"/>
</dbReference>
<gene>
    <name evidence="16" type="primary">npt_1</name>
    <name evidence="16" type="ORF">GMA8713_01255</name>
</gene>
<feature type="binding site" evidence="13">
    <location>
        <position position="122"/>
    </location>
    <ligand>
        <name>Mg(2+)</name>
        <dbReference type="ChEBI" id="CHEBI:18420"/>
    </ligand>
</feature>
<sequence>MSERLIEEIGLFQEHRAIGVEVWWCRFNSLHLNQNLGCSLNIDIPDDIRRSVPKRQAEYMAGRILARQALASIGSNSTEVTRNVDRSPGFPKGISGSISHTRDQALCAVTSNNAINFLGVDIEDLLCHKTANDLSNHIMNTRELKFLNECKLSFRQFATLVFSAKESIYKAIYPYIKDVIGFETSEVIGISENHIELVLDERIGKLLPQYSTFSCQFNMTEDHVITLVAQ</sequence>
<dbReference type="EMBL" id="FIZY01000008">
    <property type="protein sequence ID" value="CZF80108.1"/>
    <property type="molecule type" value="Genomic_DNA"/>
</dbReference>
<feature type="binding site" evidence="12">
    <location>
        <position position="55"/>
    </location>
    <ligand>
        <name>CoA</name>
        <dbReference type="ChEBI" id="CHEBI:57287"/>
    </ligand>
</feature>
<comment type="similarity">
    <text evidence="3">Belongs to the P-Pant transferase superfamily. EntD family.</text>
</comment>
<keyword evidence="17" id="KW-1185">Reference proteome</keyword>
<evidence type="ECO:0000259" key="14">
    <source>
        <dbReference type="Pfam" id="PF01648"/>
    </source>
</evidence>
<feature type="binding site" evidence="12">
    <location>
        <position position="63"/>
    </location>
    <ligand>
        <name>CoA</name>
        <dbReference type="ChEBI" id="CHEBI:57287"/>
    </ligand>
</feature>
<evidence type="ECO:0000256" key="7">
    <source>
        <dbReference type="ARBA" id="ARBA00023191"/>
    </source>
</evidence>
<dbReference type="GO" id="GO:0000287">
    <property type="term" value="F:magnesium ion binding"/>
    <property type="evidence" value="ECO:0007669"/>
    <property type="project" value="InterPro"/>
</dbReference>
<evidence type="ECO:0000256" key="4">
    <source>
        <dbReference type="ARBA" id="ARBA00011503"/>
    </source>
</evidence>
<comment type="subunit">
    <text evidence="4">EntB, EntD, EntE, and EntF form a multienzyme complex called enterobactin synthase.</text>
</comment>
<dbReference type="PANTHER" id="PTHR38096">
    <property type="entry name" value="ENTEROBACTIN SYNTHASE COMPONENT D"/>
    <property type="match status" value="1"/>
</dbReference>
<evidence type="ECO:0000256" key="8">
    <source>
        <dbReference type="ARBA" id="ARBA00029894"/>
    </source>
</evidence>
<comment type="function">
    <text evidence="1">Involved in the biosynthesis of the siderophore enterobactin (enterochelin), which is a macrocyclic trimeric lactone of N-(2,3-dihydroxybenzoyl)-serine. The serine trilactone serves as a scaffolding for the three catechol functionalities that provide hexadentate coordination for the tightly ligated iron(2+) atoms. Plays an essential role in the assembly of the enterobactin by catalyzing the transfer of the 4'-phosphopantetheine (Ppant) moiety from coenzyme A to the apo-domains of both EntB (ArCP domain) and EntF (PCP domain) to yield their holo-forms which make them competent for the activation of 2,3-dihydroxybenzoate (DHB) and L-serine, respectively.</text>
</comment>
<comment type="catalytic activity">
    <reaction evidence="10">
        <text>apo-[aryl-carrier protein] + CoA = holo-[aryl-carrier protein] + adenosine 3',5'-bisphosphate + H(+)</text>
        <dbReference type="Rhea" id="RHEA:48404"/>
        <dbReference type="Rhea" id="RHEA-COMP:15903"/>
        <dbReference type="Rhea" id="RHEA-COMP:17557"/>
        <dbReference type="ChEBI" id="CHEBI:15378"/>
        <dbReference type="ChEBI" id="CHEBI:29999"/>
        <dbReference type="ChEBI" id="CHEBI:57287"/>
        <dbReference type="ChEBI" id="CHEBI:58343"/>
        <dbReference type="ChEBI" id="CHEBI:64479"/>
    </reaction>
</comment>
<evidence type="ECO:0000256" key="13">
    <source>
        <dbReference type="PIRSR" id="PIRSR603542-2"/>
    </source>
</evidence>
<feature type="domain" description="4'-phosphopantetheinyl transferase N-terminal" evidence="15">
    <location>
        <begin position="48"/>
        <end position="109"/>
    </location>
</feature>
<name>A0A128EZX0_9GAMM</name>
<comment type="catalytic activity">
    <reaction evidence="11">
        <text>apo-[peptidyl-carrier protein] + CoA = holo-[peptidyl-carrier protein] + adenosine 3',5'-bisphosphate + H(+)</text>
        <dbReference type="Rhea" id="RHEA:46228"/>
        <dbReference type="Rhea" id="RHEA-COMP:11479"/>
        <dbReference type="Rhea" id="RHEA-COMP:11480"/>
        <dbReference type="ChEBI" id="CHEBI:15378"/>
        <dbReference type="ChEBI" id="CHEBI:29999"/>
        <dbReference type="ChEBI" id="CHEBI:57287"/>
        <dbReference type="ChEBI" id="CHEBI:58343"/>
        <dbReference type="ChEBI" id="CHEBI:64479"/>
    </reaction>
</comment>
<dbReference type="AlphaFoldDB" id="A0A128EZX0"/>
<dbReference type="SUPFAM" id="SSF56214">
    <property type="entry name" value="4'-phosphopantetheinyl transferase"/>
    <property type="match status" value="1"/>
</dbReference>
<keyword evidence="7" id="KW-0259">Enterobactin biosynthesis</keyword>
<dbReference type="UniPathway" id="UPA00017"/>
<feature type="binding site" evidence="12">
    <location>
        <position position="121"/>
    </location>
    <ligand>
        <name>CoA</name>
        <dbReference type="ChEBI" id="CHEBI:57287"/>
    </ligand>
</feature>
<comment type="pathway">
    <text evidence="2">Siderophore biosynthesis; enterobactin biosynthesis.</text>
</comment>
<dbReference type="PRINTS" id="PR01399">
    <property type="entry name" value="ENTSNTHTASED"/>
</dbReference>
<dbReference type="GO" id="GO:0009239">
    <property type="term" value="P:enterobactin biosynthetic process"/>
    <property type="evidence" value="ECO:0007669"/>
    <property type="project" value="UniProtKB-UniPathway"/>
</dbReference>
<keyword evidence="6 16" id="KW-0808">Transferase</keyword>
<evidence type="ECO:0000256" key="9">
    <source>
        <dbReference type="ARBA" id="ARBA00031996"/>
    </source>
</evidence>
<dbReference type="Proteomes" id="UP000073601">
    <property type="component" value="Unassembled WGS sequence"/>
</dbReference>
<dbReference type="Pfam" id="PF01648">
    <property type="entry name" value="ACPS"/>
    <property type="match status" value="1"/>
</dbReference>
<keyword evidence="13" id="KW-0460">Magnesium</keyword>
<feature type="binding site" evidence="13">
    <location>
        <position position="123"/>
    </location>
    <ligand>
        <name>Mg(2+)</name>
        <dbReference type="ChEBI" id="CHEBI:18420"/>
    </ligand>
</feature>
<evidence type="ECO:0000256" key="12">
    <source>
        <dbReference type="PIRSR" id="PIRSR603542-1"/>
    </source>
</evidence>
<evidence type="ECO:0000313" key="16">
    <source>
        <dbReference type="EMBL" id="CZF80108.1"/>
    </source>
</evidence>
<comment type="cofactor">
    <cofactor evidence="13">
        <name>Mg(2+)</name>
        <dbReference type="ChEBI" id="CHEBI:18420"/>
    </cofactor>
</comment>
<dbReference type="InterPro" id="IPR003542">
    <property type="entry name" value="Enbac_synth_compD-like"/>
</dbReference>
<evidence type="ECO:0000256" key="11">
    <source>
        <dbReference type="ARBA" id="ARBA00049191"/>
    </source>
</evidence>
<protein>
    <recommendedName>
        <fullName evidence="5">Enterobactin synthase component D</fullName>
    </recommendedName>
    <alternativeName>
        <fullName evidence="8">4'-phosphopantetheinyl transferase EntD</fullName>
    </alternativeName>
    <alternativeName>
        <fullName evidence="9">Enterochelin synthase D</fullName>
    </alternativeName>
</protein>
<dbReference type="InterPro" id="IPR008278">
    <property type="entry name" value="4-PPantetheinyl_Trfase_dom"/>
</dbReference>
<feature type="domain" description="4'-phosphopantetheinyl transferase" evidence="14">
    <location>
        <begin position="118"/>
        <end position="227"/>
    </location>
</feature>
<proteinExistence type="inferred from homology"/>
<evidence type="ECO:0000259" key="15">
    <source>
        <dbReference type="Pfam" id="PF17837"/>
    </source>
</evidence>
<dbReference type="Pfam" id="PF17837">
    <property type="entry name" value="4PPT_N"/>
    <property type="match status" value="1"/>
</dbReference>
<dbReference type="GO" id="GO:0008897">
    <property type="term" value="F:holo-[acyl-carrier-protein] synthase activity"/>
    <property type="evidence" value="ECO:0007669"/>
    <property type="project" value="InterPro"/>
</dbReference>
<organism evidence="16 17">
    <name type="scientific">Grimontia marina</name>
    <dbReference type="NCBI Taxonomy" id="646534"/>
    <lineage>
        <taxon>Bacteria</taxon>
        <taxon>Pseudomonadati</taxon>
        <taxon>Pseudomonadota</taxon>
        <taxon>Gammaproteobacteria</taxon>
        <taxon>Vibrionales</taxon>
        <taxon>Vibrionaceae</taxon>
        <taxon>Grimontia</taxon>
    </lineage>
</organism>
<evidence type="ECO:0000313" key="17">
    <source>
        <dbReference type="Proteomes" id="UP000073601"/>
    </source>
</evidence>
<evidence type="ECO:0000256" key="5">
    <source>
        <dbReference type="ARBA" id="ARBA00019087"/>
    </source>
</evidence>
<dbReference type="InterPro" id="IPR037143">
    <property type="entry name" value="4-PPantetheinyl_Trfase_dom_sf"/>
</dbReference>
<dbReference type="InterPro" id="IPR041354">
    <property type="entry name" value="4PPT_N"/>
</dbReference>
<accession>A0A128EZX0</accession>
<evidence type="ECO:0000256" key="2">
    <source>
        <dbReference type="ARBA" id="ARBA00004993"/>
    </source>
</evidence>
<feature type="binding site" evidence="12">
    <location>
        <position position="170"/>
    </location>
    <ligand>
        <name>CoA</name>
        <dbReference type="ChEBI" id="CHEBI:57287"/>
    </ligand>
</feature>
<feature type="binding site" evidence="12">
    <location>
        <begin position="99"/>
        <end position="100"/>
    </location>
    <ligand>
        <name>CoA</name>
        <dbReference type="ChEBI" id="CHEBI:57287"/>
    </ligand>
</feature>
<evidence type="ECO:0000256" key="10">
    <source>
        <dbReference type="ARBA" id="ARBA00049176"/>
    </source>
</evidence>
<evidence type="ECO:0000256" key="1">
    <source>
        <dbReference type="ARBA" id="ARBA00003937"/>
    </source>
</evidence>
<evidence type="ECO:0000256" key="6">
    <source>
        <dbReference type="ARBA" id="ARBA00022679"/>
    </source>
</evidence>
<dbReference type="GO" id="GO:0005886">
    <property type="term" value="C:plasma membrane"/>
    <property type="evidence" value="ECO:0007669"/>
    <property type="project" value="TreeGrafter"/>
</dbReference>
<dbReference type="PANTHER" id="PTHR38096:SF1">
    <property type="entry name" value="ENTEROBACTIN SYNTHASE COMPONENT D"/>
    <property type="match status" value="1"/>
</dbReference>
<reference evidence="17" key="1">
    <citation type="submission" date="2016-02" db="EMBL/GenBank/DDBJ databases">
        <authorList>
            <person name="Rodrigo-Torres Lidia"/>
            <person name="Arahal R.David."/>
        </authorList>
    </citation>
    <scope>NUCLEOTIDE SEQUENCE [LARGE SCALE GENOMIC DNA]</scope>
    <source>
        <strain evidence="17">CECT 8713</strain>
    </source>
</reference>
<feature type="binding site" evidence="13">
    <location>
        <position position="121"/>
    </location>
    <ligand>
        <name>Mg(2+)</name>
        <dbReference type="ChEBI" id="CHEBI:18420"/>
    </ligand>
</feature>
<feature type="binding site" evidence="12">
    <location>
        <position position="166"/>
    </location>
    <ligand>
        <name>CoA</name>
        <dbReference type="ChEBI" id="CHEBI:57287"/>
    </ligand>
</feature>
<evidence type="ECO:0000256" key="3">
    <source>
        <dbReference type="ARBA" id="ARBA00008342"/>
    </source>
</evidence>